<comment type="similarity">
    <text evidence="2">Belongs to the ABC transporter superfamily.</text>
</comment>
<organism evidence="12 13">
    <name type="scientific">Aerococcus urinaeequi</name>
    <dbReference type="NCBI Taxonomy" id="51665"/>
    <lineage>
        <taxon>Bacteria</taxon>
        <taxon>Bacillati</taxon>
        <taxon>Bacillota</taxon>
        <taxon>Bacilli</taxon>
        <taxon>Lactobacillales</taxon>
        <taxon>Aerococcaceae</taxon>
        <taxon>Aerococcus</taxon>
    </lineage>
</organism>
<evidence type="ECO:0000259" key="11">
    <source>
        <dbReference type="PROSITE" id="PS50893"/>
    </source>
</evidence>
<evidence type="ECO:0000256" key="10">
    <source>
        <dbReference type="ARBA" id="ARBA00025157"/>
    </source>
</evidence>
<dbReference type="GO" id="GO:0043190">
    <property type="term" value="C:ATP-binding cassette (ABC) transporter complex"/>
    <property type="evidence" value="ECO:0007669"/>
    <property type="project" value="TreeGrafter"/>
</dbReference>
<dbReference type="InterPro" id="IPR027417">
    <property type="entry name" value="P-loop_NTPase"/>
</dbReference>
<sequence>MNNIFTTEPVDLNVTPAIEFKNVSFRYASQADLNLHDLSFAIYPGEKVLIIGPSGSGKSTIGKMINGQIPNTFDGDFTGDIFINGQSIKGQSIFDLSLQVGTVLQDTDGQFVGLTVAEDLAFALENDYVDQGEMVNKVNAWATTLDLHDLLNAKPQALSGGQKQRVSIGGVLIDESPIALFDEPLANQDPASGLATMALIGQLNASEQLTTIVIEHRLEETLIADIDRVIVIEDGHLVGDMSVDALLRSDLLDQIGVRQPLYLDAFAYAGVSLDQFQHLGAFTPDLVTPKVAQELTTWYDSQVETSQDVQQTPIVQLDDVAFRYQDAPLISDMHLTIYDGELISLVGTNGAGKSTLAKLLCGFERPDAGTITLFGQDAANLSIKEIADNIGYVMQNPNLMISKNILADEVAAGLINRGLYQYATDEALQERVGHALTICGLYPYRNWPISALSYGQKRRATIASILVLNPKLLILDEPTAGQDYKHYTDMMTFIQELNATEGITILMITHDMHLMQEYSNRTIVLHDGKILADDKPSAVLSNEYLMKQAHLAPTSIYQLAKTLPNIAPTNFIDTFIRFERNLPAVNPTTAGIERSVTDYG</sequence>
<dbReference type="SMART" id="SM00382">
    <property type="entry name" value="AAA"/>
    <property type="match status" value="2"/>
</dbReference>
<dbReference type="Gene3D" id="3.40.50.300">
    <property type="entry name" value="P-loop containing nucleotide triphosphate hydrolases"/>
    <property type="match status" value="2"/>
</dbReference>
<evidence type="ECO:0000313" key="13">
    <source>
        <dbReference type="Proteomes" id="UP001179483"/>
    </source>
</evidence>
<dbReference type="PANTHER" id="PTHR43553">
    <property type="entry name" value="HEAVY METAL TRANSPORTER"/>
    <property type="match status" value="1"/>
</dbReference>
<evidence type="ECO:0000256" key="8">
    <source>
        <dbReference type="ARBA" id="ARBA00022967"/>
    </source>
</evidence>
<dbReference type="PROSITE" id="PS50893">
    <property type="entry name" value="ABC_TRANSPORTER_2"/>
    <property type="match status" value="2"/>
</dbReference>
<keyword evidence="6" id="KW-0547">Nucleotide-binding</keyword>
<dbReference type="InterPro" id="IPR015856">
    <property type="entry name" value="ABC_transpr_CbiO/EcfA_su"/>
</dbReference>
<evidence type="ECO:0000256" key="4">
    <source>
        <dbReference type="ARBA" id="ARBA00022475"/>
    </source>
</evidence>
<reference evidence="12" key="1">
    <citation type="submission" date="2023-01" db="EMBL/GenBank/DDBJ databases">
        <title>Oxazolidinone resistance genes in florfenicol resistant enterococci from beef cattle and veal calves at slaughter.</title>
        <authorList>
            <person name="Biggel M."/>
        </authorList>
    </citation>
    <scope>NUCLEOTIDE SEQUENCE</scope>
    <source>
        <strain evidence="12">K79-1</strain>
    </source>
</reference>
<dbReference type="InterPro" id="IPR017871">
    <property type="entry name" value="ABC_transporter-like_CS"/>
</dbReference>
<evidence type="ECO:0000313" key="12">
    <source>
        <dbReference type="EMBL" id="WCG37995.1"/>
    </source>
</evidence>
<dbReference type="SUPFAM" id="SSF52540">
    <property type="entry name" value="P-loop containing nucleoside triphosphate hydrolases"/>
    <property type="match status" value="2"/>
</dbReference>
<evidence type="ECO:0000256" key="5">
    <source>
        <dbReference type="ARBA" id="ARBA00022737"/>
    </source>
</evidence>
<dbReference type="AlphaFoldDB" id="A0AAF0BJS1"/>
<name>A0AAF0BJS1_9LACT</name>
<dbReference type="GO" id="GO:0005524">
    <property type="term" value="F:ATP binding"/>
    <property type="evidence" value="ECO:0007669"/>
    <property type="project" value="UniProtKB-KW"/>
</dbReference>
<evidence type="ECO:0000256" key="6">
    <source>
        <dbReference type="ARBA" id="ARBA00022741"/>
    </source>
</evidence>
<dbReference type="GO" id="GO:0042626">
    <property type="term" value="F:ATPase-coupled transmembrane transporter activity"/>
    <property type="evidence" value="ECO:0007669"/>
    <property type="project" value="TreeGrafter"/>
</dbReference>
<protein>
    <submittedName>
        <fullName evidence="12">DUF3744 domain-containing protein</fullName>
    </submittedName>
</protein>
<proteinExistence type="inferred from homology"/>
<evidence type="ECO:0000256" key="3">
    <source>
        <dbReference type="ARBA" id="ARBA00022448"/>
    </source>
</evidence>
<dbReference type="PROSITE" id="PS00211">
    <property type="entry name" value="ABC_TRANSPORTER_1"/>
    <property type="match status" value="2"/>
</dbReference>
<keyword evidence="8" id="KW-1278">Translocase</keyword>
<feature type="domain" description="ABC transporter" evidence="11">
    <location>
        <begin position="18"/>
        <end position="259"/>
    </location>
</feature>
<dbReference type="Pfam" id="PF00005">
    <property type="entry name" value="ABC_tran"/>
    <property type="match status" value="2"/>
</dbReference>
<dbReference type="RefSeq" id="WP_271736070.1">
    <property type="nucleotide sequence ID" value="NZ_CP116590.1"/>
</dbReference>
<dbReference type="EMBL" id="CP116590">
    <property type="protein sequence ID" value="WCG37995.1"/>
    <property type="molecule type" value="Genomic_DNA"/>
</dbReference>
<dbReference type="PANTHER" id="PTHR43553:SF26">
    <property type="entry name" value="ABC TRANSPORTER ATP-BINDING PROTEIN BC_2655-RELATED"/>
    <property type="match status" value="1"/>
</dbReference>
<dbReference type="InterPro" id="IPR022216">
    <property type="entry name" value="ABC_Co_transporter"/>
</dbReference>
<accession>A0AAF0BJS1</accession>
<gene>
    <name evidence="12" type="ORF">PML80_01185</name>
</gene>
<dbReference type="NCBIfam" id="NF010167">
    <property type="entry name" value="PRK13648.1"/>
    <property type="match status" value="2"/>
</dbReference>
<keyword evidence="4" id="KW-1003">Cell membrane</keyword>
<keyword evidence="7" id="KW-0067">ATP-binding</keyword>
<comment type="function">
    <text evidence="10">Probably part of an ABC transporter complex. Responsible for energy coupling to the transport system.</text>
</comment>
<evidence type="ECO:0000256" key="1">
    <source>
        <dbReference type="ARBA" id="ARBA00004202"/>
    </source>
</evidence>
<keyword evidence="5" id="KW-0677">Repeat</keyword>
<feature type="domain" description="ABC transporter" evidence="11">
    <location>
        <begin position="315"/>
        <end position="552"/>
    </location>
</feature>
<comment type="subcellular location">
    <subcellularLocation>
        <location evidence="1">Cell membrane</location>
        <topology evidence="1">Peripheral membrane protein</topology>
    </subcellularLocation>
</comment>
<dbReference type="InterPro" id="IPR003439">
    <property type="entry name" value="ABC_transporter-like_ATP-bd"/>
</dbReference>
<dbReference type="InterPro" id="IPR050095">
    <property type="entry name" value="ECF_ABC_transporter_ATP-bd"/>
</dbReference>
<evidence type="ECO:0000256" key="2">
    <source>
        <dbReference type="ARBA" id="ARBA00005417"/>
    </source>
</evidence>
<dbReference type="FunFam" id="3.40.50.300:FF:000224">
    <property type="entry name" value="Energy-coupling factor transporter ATP-binding protein EcfA"/>
    <property type="match status" value="1"/>
</dbReference>
<evidence type="ECO:0000256" key="9">
    <source>
        <dbReference type="ARBA" id="ARBA00023136"/>
    </source>
</evidence>
<dbReference type="Proteomes" id="UP001179483">
    <property type="component" value="Chromosome"/>
</dbReference>
<evidence type="ECO:0000256" key="7">
    <source>
        <dbReference type="ARBA" id="ARBA00022840"/>
    </source>
</evidence>
<dbReference type="CDD" id="cd03225">
    <property type="entry name" value="ABC_cobalt_CbiO_domain1"/>
    <property type="match status" value="2"/>
</dbReference>
<dbReference type="GO" id="GO:0016887">
    <property type="term" value="F:ATP hydrolysis activity"/>
    <property type="evidence" value="ECO:0007669"/>
    <property type="project" value="InterPro"/>
</dbReference>
<keyword evidence="9" id="KW-0472">Membrane</keyword>
<keyword evidence="3" id="KW-0813">Transport</keyword>
<dbReference type="InterPro" id="IPR003593">
    <property type="entry name" value="AAA+_ATPase"/>
</dbReference>
<dbReference type="Pfam" id="PF12558">
    <property type="entry name" value="DUF3744"/>
    <property type="match status" value="1"/>
</dbReference>